<dbReference type="Pfam" id="PF00105">
    <property type="entry name" value="zf-C4"/>
    <property type="match status" value="1"/>
</dbReference>
<dbReference type="GO" id="GO:0004879">
    <property type="term" value="F:nuclear receptor activity"/>
    <property type="evidence" value="ECO:0007669"/>
    <property type="project" value="TreeGrafter"/>
</dbReference>
<gene>
    <name evidence="13" type="ORF">RRG08_063951</name>
</gene>
<evidence type="ECO:0008006" key="15">
    <source>
        <dbReference type="Google" id="ProtNLM"/>
    </source>
</evidence>
<feature type="domain" description="Nuclear receptor" evidence="11">
    <location>
        <begin position="124"/>
        <end position="199"/>
    </location>
</feature>
<comment type="subcellular location">
    <subcellularLocation>
        <location evidence="9">Nucleus</location>
    </subcellularLocation>
</comment>
<dbReference type="Gene3D" id="1.10.565.10">
    <property type="entry name" value="Retinoid X Receptor"/>
    <property type="match status" value="1"/>
</dbReference>
<dbReference type="SUPFAM" id="SSF57716">
    <property type="entry name" value="Glucocorticoid receptor-like (DNA-binding domain)"/>
    <property type="match status" value="1"/>
</dbReference>
<evidence type="ECO:0000259" key="12">
    <source>
        <dbReference type="PROSITE" id="PS51843"/>
    </source>
</evidence>
<dbReference type="GO" id="GO:0090575">
    <property type="term" value="C:RNA polymerase II transcription regulator complex"/>
    <property type="evidence" value="ECO:0007669"/>
    <property type="project" value="TreeGrafter"/>
</dbReference>
<dbReference type="PROSITE" id="PS51843">
    <property type="entry name" value="NR_LBD"/>
    <property type="match status" value="1"/>
</dbReference>
<keyword evidence="2 9" id="KW-0863">Zinc-finger</keyword>
<feature type="domain" description="NR LBD" evidence="12">
    <location>
        <begin position="333"/>
        <end position="570"/>
    </location>
</feature>
<dbReference type="PANTHER" id="PTHR24082:SF507">
    <property type="entry name" value="BILE ACID RECEPTOR-RELATED"/>
    <property type="match status" value="1"/>
</dbReference>
<dbReference type="InterPro" id="IPR001628">
    <property type="entry name" value="Znf_hrmn_rcpt"/>
</dbReference>
<dbReference type="EMBL" id="JAWDGP010006323">
    <property type="protein sequence ID" value="KAK3743088.1"/>
    <property type="molecule type" value="Genomic_DNA"/>
</dbReference>
<evidence type="ECO:0000256" key="4">
    <source>
        <dbReference type="ARBA" id="ARBA00023015"/>
    </source>
</evidence>
<organism evidence="13 14">
    <name type="scientific">Elysia crispata</name>
    <name type="common">lettuce slug</name>
    <dbReference type="NCBI Taxonomy" id="231223"/>
    <lineage>
        <taxon>Eukaryota</taxon>
        <taxon>Metazoa</taxon>
        <taxon>Spiralia</taxon>
        <taxon>Lophotrochozoa</taxon>
        <taxon>Mollusca</taxon>
        <taxon>Gastropoda</taxon>
        <taxon>Heterobranchia</taxon>
        <taxon>Euthyneura</taxon>
        <taxon>Panpulmonata</taxon>
        <taxon>Sacoglossa</taxon>
        <taxon>Placobranchoidea</taxon>
        <taxon>Plakobranchidae</taxon>
        <taxon>Elysia</taxon>
    </lineage>
</organism>
<dbReference type="GO" id="GO:0000978">
    <property type="term" value="F:RNA polymerase II cis-regulatory region sequence-specific DNA binding"/>
    <property type="evidence" value="ECO:0007669"/>
    <property type="project" value="TreeGrafter"/>
</dbReference>
<feature type="compositionally biased region" description="Low complexity" evidence="10">
    <location>
        <begin position="289"/>
        <end position="317"/>
    </location>
</feature>
<evidence type="ECO:0000256" key="2">
    <source>
        <dbReference type="ARBA" id="ARBA00022771"/>
    </source>
</evidence>
<dbReference type="GO" id="GO:0000122">
    <property type="term" value="P:negative regulation of transcription by RNA polymerase II"/>
    <property type="evidence" value="ECO:0007669"/>
    <property type="project" value="TreeGrafter"/>
</dbReference>
<dbReference type="PANTHER" id="PTHR24082">
    <property type="entry name" value="NUCLEAR HORMONE RECEPTOR"/>
    <property type="match status" value="1"/>
</dbReference>
<feature type="region of interest" description="Disordered" evidence="10">
    <location>
        <begin position="77"/>
        <end position="117"/>
    </location>
</feature>
<accession>A0AAE0YFB9</accession>
<comment type="similarity">
    <text evidence="9">Belongs to the nuclear hormone receptor family.</text>
</comment>
<evidence type="ECO:0000256" key="8">
    <source>
        <dbReference type="ARBA" id="ARBA00023242"/>
    </source>
</evidence>
<evidence type="ECO:0000313" key="14">
    <source>
        <dbReference type="Proteomes" id="UP001283361"/>
    </source>
</evidence>
<keyword evidence="14" id="KW-1185">Reference proteome</keyword>
<name>A0AAE0YFB9_9GAST</name>
<evidence type="ECO:0000256" key="7">
    <source>
        <dbReference type="ARBA" id="ARBA00023170"/>
    </source>
</evidence>
<dbReference type="PROSITE" id="PS51030">
    <property type="entry name" value="NUCLEAR_REC_DBD_2"/>
    <property type="match status" value="1"/>
</dbReference>
<evidence type="ECO:0000313" key="13">
    <source>
        <dbReference type="EMBL" id="KAK3743088.1"/>
    </source>
</evidence>
<dbReference type="PRINTS" id="PR00398">
    <property type="entry name" value="STRDHORMONER"/>
</dbReference>
<evidence type="ECO:0000256" key="3">
    <source>
        <dbReference type="ARBA" id="ARBA00022833"/>
    </source>
</evidence>
<keyword evidence="1 9" id="KW-0479">Metal-binding</keyword>
<evidence type="ECO:0000256" key="10">
    <source>
        <dbReference type="SAM" id="MobiDB-lite"/>
    </source>
</evidence>
<dbReference type="InterPro" id="IPR050234">
    <property type="entry name" value="Nuclear_hormone_rcpt_NR1"/>
</dbReference>
<feature type="compositionally biased region" description="Polar residues" evidence="10">
    <location>
        <begin position="255"/>
        <end position="266"/>
    </location>
</feature>
<dbReference type="Gene3D" id="3.30.50.10">
    <property type="entry name" value="Erythroid Transcription Factor GATA-1, subunit A"/>
    <property type="match status" value="1"/>
</dbReference>
<evidence type="ECO:0000256" key="9">
    <source>
        <dbReference type="RuleBase" id="RU004334"/>
    </source>
</evidence>
<dbReference type="SMART" id="SM00399">
    <property type="entry name" value="ZnF_C4"/>
    <property type="match status" value="1"/>
</dbReference>
<dbReference type="InterPro" id="IPR001723">
    <property type="entry name" value="Nuclear_hrmn_rcpt"/>
</dbReference>
<dbReference type="SUPFAM" id="SSF48508">
    <property type="entry name" value="Nuclear receptor ligand-binding domain"/>
    <property type="match status" value="1"/>
</dbReference>
<comment type="caution">
    <text evidence="13">The sequence shown here is derived from an EMBL/GenBank/DDBJ whole genome shotgun (WGS) entry which is preliminary data.</text>
</comment>
<evidence type="ECO:0000259" key="11">
    <source>
        <dbReference type="PROSITE" id="PS51030"/>
    </source>
</evidence>
<reference evidence="13" key="1">
    <citation type="journal article" date="2023" name="G3 (Bethesda)">
        <title>A reference genome for the long-term kleptoplast-retaining sea slug Elysia crispata morphotype clarki.</title>
        <authorList>
            <person name="Eastman K.E."/>
            <person name="Pendleton A.L."/>
            <person name="Shaikh M.A."/>
            <person name="Suttiyut T."/>
            <person name="Ogas R."/>
            <person name="Tomko P."/>
            <person name="Gavelis G."/>
            <person name="Widhalm J.R."/>
            <person name="Wisecaver J.H."/>
        </authorList>
    </citation>
    <scope>NUCLEOTIDE SEQUENCE</scope>
    <source>
        <strain evidence="13">ECLA1</strain>
    </source>
</reference>
<dbReference type="InterPro" id="IPR035500">
    <property type="entry name" value="NHR-like_dom_sf"/>
</dbReference>
<feature type="region of interest" description="Disordered" evidence="10">
    <location>
        <begin position="210"/>
        <end position="329"/>
    </location>
</feature>
<dbReference type="InterPro" id="IPR000536">
    <property type="entry name" value="Nucl_hrmn_rcpt_lig-bd"/>
</dbReference>
<keyword evidence="6 9" id="KW-0804">Transcription</keyword>
<keyword evidence="7 9" id="KW-0675">Receptor</keyword>
<dbReference type="GO" id="GO:0030154">
    <property type="term" value="P:cell differentiation"/>
    <property type="evidence" value="ECO:0007669"/>
    <property type="project" value="TreeGrafter"/>
</dbReference>
<dbReference type="InterPro" id="IPR013088">
    <property type="entry name" value="Znf_NHR/GATA"/>
</dbReference>
<proteinExistence type="inferred from homology"/>
<sequence length="570" mass="62996">MERKKRNVGMGWEGGLRKCKPTYLVLLCPVYAEGDDAMPPDNGQYQARLPDRLSERMNFIAGQVSIYNNHNHLSHNSGHINHHLDHHSSQHNPFDSSAGGADGGGSSDAKRKKGNGVEGKSIEEELCRICGDRASGYHYNALSCEGCKGFFRRSITKTATYVCKYGGHCEMDMWMRRKCQACRLRRCREVGMKEECLLSDDQCRARDARRKAKQRFMPKKEVQSPDSHYGQMSSSGSSSRYEAGLSPISPPRSVGPTSPLSSTDAKQQAAAGMSGKAAVGGLSSPSLRGGAPSTSYSSSARSPASPGSSAGIPGSPAMDFSPPIDPLQAMHPDQAETIKKLVALQDKYEFAKPEDYEKCLENFDGDKTKFVKPQDLMNSMALTCVVVTRLVVEYAKRLPGFLSLSKEDQITLLRSSVMEVMYIRSARCYDPKTKSIVFGNNQPCTVENQKAAHGGEGKYCELLYEFCHNMAAFKTDNSEYTLFTAICIFSERPGLEQAEKVELIQSQYVELLHAYETSKRGRGGNALARFLLRLSDLRTIGDEHSKVLVELESNKESQIDVPKMIKDIIL</sequence>
<evidence type="ECO:0000256" key="5">
    <source>
        <dbReference type="ARBA" id="ARBA00023125"/>
    </source>
</evidence>
<dbReference type="AlphaFoldDB" id="A0AAE0YFB9"/>
<dbReference type="PROSITE" id="PS00031">
    <property type="entry name" value="NUCLEAR_REC_DBD_1"/>
    <property type="match status" value="1"/>
</dbReference>
<keyword evidence="5 9" id="KW-0238">DNA-binding</keyword>
<evidence type="ECO:0000256" key="1">
    <source>
        <dbReference type="ARBA" id="ARBA00022723"/>
    </source>
</evidence>
<evidence type="ECO:0000256" key="6">
    <source>
        <dbReference type="ARBA" id="ARBA00023163"/>
    </source>
</evidence>
<dbReference type="Pfam" id="PF00104">
    <property type="entry name" value="Hormone_recep"/>
    <property type="match status" value="1"/>
</dbReference>
<dbReference type="GO" id="GO:0045944">
    <property type="term" value="P:positive regulation of transcription by RNA polymerase II"/>
    <property type="evidence" value="ECO:0007669"/>
    <property type="project" value="TreeGrafter"/>
</dbReference>
<keyword evidence="3 9" id="KW-0862">Zinc</keyword>
<protein>
    <recommendedName>
        <fullName evidence="15">Ecdysteroid receptor</fullName>
    </recommendedName>
</protein>
<keyword evidence="8 9" id="KW-0539">Nucleus</keyword>
<dbReference type="FunFam" id="3.30.50.10:FF:000031">
    <property type="entry name" value="Ecdysone receptor A1"/>
    <property type="match status" value="1"/>
</dbReference>
<dbReference type="PRINTS" id="PR00047">
    <property type="entry name" value="STROIDFINGER"/>
</dbReference>
<keyword evidence="4 9" id="KW-0805">Transcription regulation</keyword>
<dbReference type="SMART" id="SM00430">
    <property type="entry name" value="HOLI"/>
    <property type="match status" value="1"/>
</dbReference>
<dbReference type="GO" id="GO:0008270">
    <property type="term" value="F:zinc ion binding"/>
    <property type="evidence" value="ECO:0007669"/>
    <property type="project" value="UniProtKB-KW"/>
</dbReference>
<dbReference type="Proteomes" id="UP001283361">
    <property type="component" value="Unassembled WGS sequence"/>
</dbReference>